<dbReference type="PIRSF" id="PIRSF000429">
    <property type="entry name" value="Ac-CoA_Ac_transf"/>
    <property type="match status" value="1"/>
</dbReference>
<feature type="domain" description="Thiolase N-terminal" evidence="6">
    <location>
        <begin position="5"/>
        <end position="262"/>
    </location>
</feature>
<protein>
    <submittedName>
        <fullName evidence="8">Acetyl-CoA C-acetyltransferase/acetyl-CoA acyltransferase</fullName>
        <ecNumber evidence="8">2.3.1.16</ecNumber>
        <ecNumber evidence="8">2.3.1.9</ecNumber>
    </submittedName>
</protein>
<comment type="similarity">
    <text evidence="1 5">Belongs to the thiolase-like superfamily. Thiolase family.</text>
</comment>
<dbReference type="Proteomes" id="UP001244295">
    <property type="component" value="Unassembled WGS sequence"/>
</dbReference>
<dbReference type="Pfam" id="PF00108">
    <property type="entry name" value="Thiolase_N"/>
    <property type="match status" value="1"/>
</dbReference>
<keyword evidence="3 5" id="KW-0012">Acyltransferase</keyword>
<dbReference type="GO" id="GO:0003985">
    <property type="term" value="F:acetyl-CoA C-acetyltransferase activity"/>
    <property type="evidence" value="ECO:0007669"/>
    <property type="project" value="UniProtKB-EC"/>
</dbReference>
<dbReference type="InterPro" id="IPR020616">
    <property type="entry name" value="Thiolase_N"/>
</dbReference>
<evidence type="ECO:0000313" key="8">
    <source>
        <dbReference type="EMBL" id="MDP9922942.1"/>
    </source>
</evidence>
<gene>
    <name evidence="8" type="ORF">J2W25_001963</name>
</gene>
<evidence type="ECO:0000259" key="6">
    <source>
        <dbReference type="Pfam" id="PF00108"/>
    </source>
</evidence>
<dbReference type="AlphaFoldDB" id="A0AAW8DU14"/>
<evidence type="ECO:0000256" key="4">
    <source>
        <dbReference type="PIRSR" id="PIRSR000429-1"/>
    </source>
</evidence>
<proteinExistence type="inferred from homology"/>
<dbReference type="Gene3D" id="3.40.47.10">
    <property type="match status" value="2"/>
</dbReference>
<dbReference type="InterPro" id="IPR020617">
    <property type="entry name" value="Thiolase_C"/>
</dbReference>
<dbReference type="InterPro" id="IPR016039">
    <property type="entry name" value="Thiolase-like"/>
</dbReference>
<name>A0AAW8DU14_9BURK</name>
<evidence type="ECO:0000256" key="5">
    <source>
        <dbReference type="RuleBase" id="RU003557"/>
    </source>
</evidence>
<keyword evidence="2 5" id="KW-0808">Transferase</keyword>
<comment type="caution">
    <text evidence="8">The sequence shown here is derived from an EMBL/GenBank/DDBJ whole genome shotgun (WGS) entry which is preliminary data.</text>
</comment>
<feature type="active site" description="Proton acceptor" evidence="4">
    <location>
        <position position="378"/>
    </location>
</feature>
<dbReference type="RefSeq" id="WP_307636494.1">
    <property type="nucleotide sequence ID" value="NZ_JAUSRR010000003.1"/>
</dbReference>
<dbReference type="NCBIfam" id="TIGR01930">
    <property type="entry name" value="AcCoA-C-Actrans"/>
    <property type="match status" value="1"/>
</dbReference>
<dbReference type="InterPro" id="IPR020613">
    <property type="entry name" value="Thiolase_CS"/>
</dbReference>
<dbReference type="InterPro" id="IPR002155">
    <property type="entry name" value="Thiolase"/>
</dbReference>
<dbReference type="Pfam" id="PF02803">
    <property type="entry name" value="Thiolase_C"/>
    <property type="match status" value="1"/>
</dbReference>
<evidence type="ECO:0000256" key="2">
    <source>
        <dbReference type="ARBA" id="ARBA00022679"/>
    </source>
</evidence>
<dbReference type="PANTHER" id="PTHR43365">
    <property type="entry name" value="BLR7806 PROTEIN"/>
    <property type="match status" value="1"/>
</dbReference>
<dbReference type="EC" id="2.3.1.9" evidence="8"/>
<dbReference type="SUPFAM" id="SSF53901">
    <property type="entry name" value="Thiolase-like"/>
    <property type="match status" value="2"/>
</dbReference>
<evidence type="ECO:0000259" key="7">
    <source>
        <dbReference type="Pfam" id="PF02803"/>
    </source>
</evidence>
<dbReference type="PANTHER" id="PTHR43365:SF1">
    <property type="entry name" value="ACETYL-COA C-ACYLTRANSFERASE"/>
    <property type="match status" value="1"/>
</dbReference>
<reference evidence="8" key="1">
    <citation type="submission" date="2023-07" db="EMBL/GenBank/DDBJ databases">
        <title>Sorghum-associated microbial communities from plants grown in Nebraska, USA.</title>
        <authorList>
            <person name="Schachtman D."/>
        </authorList>
    </citation>
    <scope>NUCLEOTIDE SEQUENCE</scope>
    <source>
        <strain evidence="8">DS2795</strain>
    </source>
</reference>
<accession>A0AAW8DU14</accession>
<feature type="active site" description="Proton acceptor" evidence="4">
    <location>
        <position position="348"/>
    </location>
</feature>
<feature type="active site" description="Acyl-thioester intermediate" evidence="4">
    <location>
        <position position="91"/>
    </location>
</feature>
<organism evidence="8 9">
    <name type="scientific">Variovorax boronicumulans</name>
    <dbReference type="NCBI Taxonomy" id="436515"/>
    <lineage>
        <taxon>Bacteria</taxon>
        <taxon>Pseudomonadati</taxon>
        <taxon>Pseudomonadota</taxon>
        <taxon>Betaproteobacteria</taxon>
        <taxon>Burkholderiales</taxon>
        <taxon>Comamonadaceae</taxon>
        <taxon>Variovorax</taxon>
    </lineage>
</organism>
<dbReference type="EMBL" id="JAUSRR010000003">
    <property type="protein sequence ID" value="MDP9922942.1"/>
    <property type="molecule type" value="Genomic_DNA"/>
</dbReference>
<evidence type="ECO:0000313" key="9">
    <source>
        <dbReference type="Proteomes" id="UP001244295"/>
    </source>
</evidence>
<evidence type="ECO:0000256" key="1">
    <source>
        <dbReference type="ARBA" id="ARBA00010982"/>
    </source>
</evidence>
<dbReference type="PROSITE" id="PS00737">
    <property type="entry name" value="THIOLASE_2"/>
    <property type="match status" value="1"/>
</dbReference>
<evidence type="ECO:0000256" key="3">
    <source>
        <dbReference type="ARBA" id="ARBA00023315"/>
    </source>
</evidence>
<sequence>MQQAFIIDAVRSPLARSKPGAAFAELHATELLAQVLAGLVQRNKLDPGMVDDVLTGCVSQVGDQSSTPGRVAWLAAGFPEHVPATTIDRRCGSGQQAVHFAAQGIMAGAYDIVIASGIESMSRVKMGSARMGQRPFGPSIQERYAPGLVSQGVAAELLAARYGLSRRELDSYSARSHHLAHSARESGAFRREIVPIQTQQGVVDCDETIRPHTHVDGLATLEPAFRDADISKRFPQIQWNITAGNSSQLSDGASAMLLMSESAASRLGLTPRARFVAFDVIGDDPITMMNAPIPSSRRILKKSGLSIDEISHYEINEAFASVPLAWQRELGGDLARLNPRGGAIALGHPLGASGVRLMTTMLHALEDNGGRYGLQSMCEAMGMANSTILERL</sequence>
<feature type="domain" description="Thiolase C-terminal" evidence="7">
    <location>
        <begin position="270"/>
        <end position="391"/>
    </location>
</feature>
<dbReference type="CDD" id="cd00751">
    <property type="entry name" value="thiolase"/>
    <property type="match status" value="1"/>
</dbReference>
<dbReference type="EC" id="2.3.1.16" evidence="8"/>